<dbReference type="EMBL" id="JAINUF010000023">
    <property type="protein sequence ID" value="KAJ8333500.1"/>
    <property type="molecule type" value="Genomic_DNA"/>
</dbReference>
<accession>A0A9Q1FYE0</accession>
<feature type="compositionally biased region" description="Low complexity" evidence="1">
    <location>
        <begin position="1"/>
        <end position="10"/>
    </location>
</feature>
<evidence type="ECO:0000313" key="2">
    <source>
        <dbReference type="EMBL" id="KAJ8333500.1"/>
    </source>
</evidence>
<dbReference type="EMBL" id="JAINUF010000003">
    <property type="protein sequence ID" value="KAJ8369486.1"/>
    <property type="molecule type" value="Genomic_DNA"/>
</dbReference>
<gene>
    <name evidence="3" type="ORF">SKAU_G00095140</name>
    <name evidence="2" type="ORF">SKAU_G00415080</name>
</gene>
<protein>
    <submittedName>
        <fullName evidence="3">Uncharacterized protein</fullName>
    </submittedName>
</protein>
<sequence>MSDSSSSPPSELDGAAASDFTDSPSSLPCLPTKFHPFKSLGSKHSKMYILQPFSRHLGGVQQPQPINLFSISNLAGDVPGTVGPDACWDTVSHCQRETTYPHR</sequence>
<dbReference type="AlphaFoldDB" id="A0A9Q1FYE0"/>
<comment type="caution">
    <text evidence="3">The sequence shown here is derived from an EMBL/GenBank/DDBJ whole genome shotgun (WGS) entry which is preliminary data.</text>
</comment>
<dbReference type="Proteomes" id="UP001152622">
    <property type="component" value="Chromosome 23"/>
</dbReference>
<dbReference type="Proteomes" id="UP001152622">
    <property type="component" value="Chromosome 3"/>
</dbReference>
<reference evidence="3" key="1">
    <citation type="journal article" date="2023" name="Science">
        <title>Genome structures resolve the early diversification of teleost fishes.</title>
        <authorList>
            <person name="Parey E."/>
            <person name="Louis A."/>
            <person name="Montfort J."/>
            <person name="Bouchez O."/>
            <person name="Roques C."/>
            <person name="Iampietro C."/>
            <person name="Lluch J."/>
            <person name="Castinel A."/>
            <person name="Donnadieu C."/>
            <person name="Desvignes T."/>
            <person name="Floi Bucao C."/>
            <person name="Jouanno E."/>
            <person name="Wen M."/>
            <person name="Mejri S."/>
            <person name="Dirks R."/>
            <person name="Jansen H."/>
            <person name="Henkel C."/>
            <person name="Chen W.J."/>
            <person name="Zahm M."/>
            <person name="Cabau C."/>
            <person name="Klopp C."/>
            <person name="Thompson A.W."/>
            <person name="Robinson-Rechavi M."/>
            <person name="Braasch I."/>
            <person name="Lecointre G."/>
            <person name="Bobe J."/>
            <person name="Postlethwait J.H."/>
            <person name="Berthelot C."/>
            <person name="Roest Crollius H."/>
            <person name="Guiguen Y."/>
        </authorList>
    </citation>
    <scope>NUCLEOTIDE SEQUENCE</scope>
    <source>
        <strain evidence="3">WJC10195</strain>
    </source>
</reference>
<proteinExistence type="predicted"/>
<keyword evidence="4" id="KW-1185">Reference proteome</keyword>
<name>A0A9Q1FYE0_SYNKA</name>
<organism evidence="3 4">
    <name type="scientific">Synaphobranchus kaupii</name>
    <name type="common">Kaup's arrowtooth eel</name>
    <dbReference type="NCBI Taxonomy" id="118154"/>
    <lineage>
        <taxon>Eukaryota</taxon>
        <taxon>Metazoa</taxon>
        <taxon>Chordata</taxon>
        <taxon>Craniata</taxon>
        <taxon>Vertebrata</taxon>
        <taxon>Euteleostomi</taxon>
        <taxon>Actinopterygii</taxon>
        <taxon>Neopterygii</taxon>
        <taxon>Teleostei</taxon>
        <taxon>Anguilliformes</taxon>
        <taxon>Synaphobranchidae</taxon>
        <taxon>Synaphobranchus</taxon>
    </lineage>
</organism>
<evidence type="ECO:0000256" key="1">
    <source>
        <dbReference type="SAM" id="MobiDB-lite"/>
    </source>
</evidence>
<feature type="region of interest" description="Disordered" evidence="1">
    <location>
        <begin position="1"/>
        <end position="28"/>
    </location>
</feature>
<evidence type="ECO:0000313" key="4">
    <source>
        <dbReference type="Proteomes" id="UP001152622"/>
    </source>
</evidence>
<evidence type="ECO:0000313" key="3">
    <source>
        <dbReference type="EMBL" id="KAJ8369486.1"/>
    </source>
</evidence>